<dbReference type="InterPro" id="IPR036907">
    <property type="entry name" value="5'-Nucleotdase_C_sf"/>
</dbReference>
<name>A0A5C4LU29_9PSEU</name>
<sequence>MTDTTSPREQAARRSRRKWGIGALATVAVAALLTSAFASARPDEPTRTVTLIHVADTHAKFVPHWEHLDAPGSDGGWHNDVGGFARTYTEVQRLRQQTAGHNMLLMGGDNFHGSAEMMFTKGRAGVPVFNKFAPDVYNPGNWDFAEGSLETRARFTGIPEGAPNATPGGKPLVTFPVVGAGVYNAEGAPAYAKPGTRLFKPYIIKNVNGVKVAVLGLNDDKPKDQGATFTIGLQMTAGFDEAPALVREVRAEGAEVVVAMSEAGLAQNVALARDVPGIDVVLSGDTHEEVYDPIRVKHGGGSETVVVESGEGSHVGDMELQVGGKADHARVVKSSWTLHEVDGSVPEDPGMKKMVDDIRAPFLRGPAFVPHTRPIPGGGKPMVLDRPLDDVIGKTDVDLQRHSVVPSEGDAFVAESMRELTGAQVGGTNGFRYDFPIPAGQPITVGDVYGWLPIGAHVAVAKMTGSQLVDRAEKFATAVLDPNPYRRGGGYLPIFAGARFHLDLTGPHGPTGSRIIKSEVYDSATRSWVPVQDDRIYTVAGCYSAGDALDRMCRTNGVRDMRFPVAGPDGGITLQPPLLSEMLPEYRLTKRAAPDGVISAPEALLRYLDAHHGARAADLQPYSGPTWVVDKGSLPAPSPLAPDLVQPLEGSGPDWLAAGRVG</sequence>
<accession>A0A5C4LU29</accession>
<dbReference type="Pfam" id="PF02872">
    <property type="entry name" value="5_nucleotid_C"/>
    <property type="match status" value="1"/>
</dbReference>
<dbReference type="PANTHER" id="PTHR11575">
    <property type="entry name" value="5'-NUCLEOTIDASE-RELATED"/>
    <property type="match status" value="1"/>
</dbReference>
<dbReference type="EMBL" id="VDFW01000038">
    <property type="protein sequence ID" value="TNC20981.1"/>
    <property type="molecule type" value="Genomic_DNA"/>
</dbReference>
<feature type="domain" description="5'-Nucleotidase C-terminal" evidence="5">
    <location>
        <begin position="391"/>
        <end position="540"/>
    </location>
</feature>
<reference evidence="6 7" key="1">
    <citation type="submission" date="2019-06" db="EMBL/GenBank/DDBJ databases">
        <title>Amycolatopsis alkalitolerans sp. nov., isolated from Gastrodia elata Blume.</title>
        <authorList>
            <person name="Narsing Rao M.P."/>
            <person name="Li W.J."/>
        </authorList>
    </citation>
    <scope>NUCLEOTIDE SEQUENCE [LARGE SCALE GENOMIC DNA]</scope>
    <source>
        <strain evidence="6 7">SYSUP0005</strain>
    </source>
</reference>
<evidence type="ECO:0000259" key="4">
    <source>
        <dbReference type="Pfam" id="PF00149"/>
    </source>
</evidence>
<dbReference type="GO" id="GO:0030288">
    <property type="term" value="C:outer membrane-bounded periplasmic space"/>
    <property type="evidence" value="ECO:0007669"/>
    <property type="project" value="TreeGrafter"/>
</dbReference>
<organism evidence="6 7">
    <name type="scientific">Amycolatopsis alkalitolerans</name>
    <dbReference type="NCBI Taxonomy" id="2547244"/>
    <lineage>
        <taxon>Bacteria</taxon>
        <taxon>Bacillati</taxon>
        <taxon>Actinomycetota</taxon>
        <taxon>Actinomycetes</taxon>
        <taxon>Pseudonocardiales</taxon>
        <taxon>Pseudonocardiaceae</taxon>
        <taxon>Amycolatopsis</taxon>
    </lineage>
</organism>
<dbReference type="PANTHER" id="PTHR11575:SF42">
    <property type="entry name" value="SULFUR OXIDATION PROTEIN SOXB"/>
    <property type="match status" value="1"/>
</dbReference>
<keyword evidence="2" id="KW-0378">Hydrolase</keyword>
<comment type="similarity">
    <text evidence="2">Belongs to the 5'-nucleotidase family.</text>
</comment>
<gene>
    <name evidence="6" type="ORF">FG385_29475</name>
</gene>
<feature type="domain" description="Calcineurin-like phosphoesterase" evidence="4">
    <location>
        <begin position="50"/>
        <end position="288"/>
    </location>
</feature>
<dbReference type="SUPFAM" id="SSF56300">
    <property type="entry name" value="Metallo-dependent phosphatases"/>
    <property type="match status" value="1"/>
</dbReference>
<comment type="caution">
    <text evidence="6">The sequence shown here is derived from an EMBL/GenBank/DDBJ whole genome shotgun (WGS) entry which is preliminary data.</text>
</comment>
<dbReference type="GO" id="GO:0000166">
    <property type="term" value="F:nucleotide binding"/>
    <property type="evidence" value="ECO:0007669"/>
    <property type="project" value="UniProtKB-KW"/>
</dbReference>
<keyword evidence="1 2" id="KW-0732">Signal</keyword>
<dbReference type="Pfam" id="PF00149">
    <property type="entry name" value="Metallophos"/>
    <property type="match status" value="1"/>
</dbReference>
<evidence type="ECO:0000313" key="6">
    <source>
        <dbReference type="EMBL" id="TNC20981.1"/>
    </source>
</evidence>
<proteinExistence type="inferred from homology"/>
<dbReference type="PRINTS" id="PR01607">
    <property type="entry name" value="APYRASEFAMLY"/>
</dbReference>
<keyword evidence="2" id="KW-0547">Nucleotide-binding</keyword>
<dbReference type="GO" id="GO:0016787">
    <property type="term" value="F:hydrolase activity"/>
    <property type="evidence" value="ECO:0007669"/>
    <property type="project" value="UniProtKB-KW"/>
</dbReference>
<evidence type="ECO:0000259" key="5">
    <source>
        <dbReference type="Pfam" id="PF02872"/>
    </source>
</evidence>
<keyword evidence="7" id="KW-1185">Reference proteome</keyword>
<dbReference type="OrthoDB" id="1016457at2"/>
<evidence type="ECO:0000256" key="3">
    <source>
        <dbReference type="SAM" id="MobiDB-lite"/>
    </source>
</evidence>
<evidence type="ECO:0008006" key="8">
    <source>
        <dbReference type="Google" id="ProtNLM"/>
    </source>
</evidence>
<feature type="signal peptide" evidence="2">
    <location>
        <begin position="1"/>
        <end position="40"/>
    </location>
</feature>
<evidence type="ECO:0000313" key="7">
    <source>
        <dbReference type="Proteomes" id="UP000305546"/>
    </source>
</evidence>
<dbReference type="RefSeq" id="WP_139100074.1">
    <property type="nucleotide sequence ID" value="NZ_VDFW01000038.1"/>
</dbReference>
<dbReference type="SUPFAM" id="SSF55816">
    <property type="entry name" value="5'-nucleotidase (syn. UDP-sugar hydrolase), C-terminal domain"/>
    <property type="match status" value="1"/>
</dbReference>
<protein>
    <recommendedName>
        <fullName evidence="8">Bifunctional metallophosphatase/5'-nucleotidase</fullName>
    </recommendedName>
</protein>
<dbReference type="InterPro" id="IPR006179">
    <property type="entry name" value="5_nucleotidase/apyrase"/>
</dbReference>
<dbReference type="InterPro" id="IPR029052">
    <property type="entry name" value="Metallo-depent_PP-like"/>
</dbReference>
<feature type="chain" id="PRO_5039763643" description="Bifunctional metallophosphatase/5'-nucleotidase" evidence="2">
    <location>
        <begin position="41"/>
        <end position="662"/>
    </location>
</feature>
<evidence type="ECO:0000256" key="2">
    <source>
        <dbReference type="RuleBase" id="RU362119"/>
    </source>
</evidence>
<dbReference type="AlphaFoldDB" id="A0A5C4LU29"/>
<dbReference type="InterPro" id="IPR004843">
    <property type="entry name" value="Calcineurin-like_PHP"/>
</dbReference>
<dbReference type="GO" id="GO:0009166">
    <property type="term" value="P:nucleotide catabolic process"/>
    <property type="evidence" value="ECO:0007669"/>
    <property type="project" value="InterPro"/>
</dbReference>
<dbReference type="Gene3D" id="3.90.780.10">
    <property type="entry name" value="5'-Nucleotidase, C-terminal domain"/>
    <property type="match status" value="1"/>
</dbReference>
<feature type="region of interest" description="Disordered" evidence="3">
    <location>
        <begin position="640"/>
        <end position="662"/>
    </location>
</feature>
<dbReference type="InterPro" id="IPR008334">
    <property type="entry name" value="5'-Nucleotdase_C"/>
</dbReference>
<dbReference type="Proteomes" id="UP000305546">
    <property type="component" value="Unassembled WGS sequence"/>
</dbReference>
<evidence type="ECO:0000256" key="1">
    <source>
        <dbReference type="ARBA" id="ARBA00022729"/>
    </source>
</evidence>
<dbReference type="Gene3D" id="3.60.21.10">
    <property type="match status" value="1"/>
</dbReference>